<dbReference type="Proteomes" id="UP000606974">
    <property type="component" value="Unassembled WGS sequence"/>
</dbReference>
<name>A0A8H7E2T5_9EURO</name>
<protein>
    <submittedName>
        <fullName evidence="2">Uncharacterized protein</fullName>
    </submittedName>
</protein>
<reference evidence="2" key="1">
    <citation type="submission" date="2020-02" db="EMBL/GenBank/DDBJ databases">
        <authorList>
            <person name="Palmer J.M."/>
        </authorList>
    </citation>
    <scope>NUCLEOTIDE SEQUENCE</scope>
    <source>
        <strain evidence="2">EPUS1.4</strain>
        <tissue evidence="2">Thallus</tissue>
    </source>
</reference>
<proteinExistence type="predicted"/>
<feature type="region of interest" description="Disordered" evidence="1">
    <location>
        <begin position="1"/>
        <end position="51"/>
    </location>
</feature>
<evidence type="ECO:0000313" key="3">
    <source>
        <dbReference type="Proteomes" id="UP000606974"/>
    </source>
</evidence>
<gene>
    <name evidence="2" type="ORF">GJ744_012300</name>
</gene>
<accession>A0A8H7E2T5</accession>
<evidence type="ECO:0000256" key="1">
    <source>
        <dbReference type="SAM" id="MobiDB-lite"/>
    </source>
</evidence>
<dbReference type="EMBL" id="JAACFV010000095">
    <property type="protein sequence ID" value="KAF7506053.1"/>
    <property type="molecule type" value="Genomic_DNA"/>
</dbReference>
<evidence type="ECO:0000313" key="2">
    <source>
        <dbReference type="EMBL" id="KAF7506053.1"/>
    </source>
</evidence>
<dbReference type="AlphaFoldDB" id="A0A8H7E2T5"/>
<comment type="caution">
    <text evidence="2">The sequence shown here is derived from an EMBL/GenBank/DDBJ whole genome shotgun (WGS) entry which is preliminary data.</text>
</comment>
<sequence length="120" mass="13386">MSALQEGGSPEAPSEQRSADAQPTESHPGRAFVPPDRQPKEHFPNLLPNGQRVWMKKAKPVGGYEPGWFGPMIVVAAQQRGALWEYQLRFHTEEALYRDGAWIPKKDLSISTPHTQSQAP</sequence>
<organism evidence="2 3">
    <name type="scientific">Endocarpon pusillum</name>
    <dbReference type="NCBI Taxonomy" id="364733"/>
    <lineage>
        <taxon>Eukaryota</taxon>
        <taxon>Fungi</taxon>
        <taxon>Dikarya</taxon>
        <taxon>Ascomycota</taxon>
        <taxon>Pezizomycotina</taxon>
        <taxon>Eurotiomycetes</taxon>
        <taxon>Chaetothyriomycetidae</taxon>
        <taxon>Verrucariales</taxon>
        <taxon>Verrucariaceae</taxon>
        <taxon>Endocarpon</taxon>
    </lineage>
</organism>
<keyword evidence="3" id="KW-1185">Reference proteome</keyword>
<feature type="compositionally biased region" description="Polar residues" evidence="1">
    <location>
        <begin position="15"/>
        <end position="25"/>
    </location>
</feature>